<dbReference type="EMBL" id="BAABIQ010000028">
    <property type="protein sequence ID" value="GAA4790877.1"/>
    <property type="molecule type" value="Genomic_DNA"/>
</dbReference>
<feature type="transmembrane region" description="Helical" evidence="1">
    <location>
        <begin position="6"/>
        <end position="24"/>
    </location>
</feature>
<gene>
    <name evidence="2" type="ORF">GCM10023231_18470</name>
</gene>
<keyword evidence="1" id="KW-0472">Membrane</keyword>
<protein>
    <submittedName>
        <fullName evidence="2">Uncharacterized protein</fullName>
    </submittedName>
</protein>
<accession>A0ABP9B5B2</accession>
<evidence type="ECO:0000313" key="3">
    <source>
        <dbReference type="Proteomes" id="UP001501411"/>
    </source>
</evidence>
<keyword evidence="1" id="KW-1133">Transmembrane helix</keyword>
<feature type="transmembrane region" description="Helical" evidence="1">
    <location>
        <begin position="36"/>
        <end position="59"/>
    </location>
</feature>
<name>A0ABP9B5B2_9SPHI</name>
<keyword evidence="3" id="KW-1185">Reference proteome</keyword>
<comment type="caution">
    <text evidence="2">The sequence shown here is derived from an EMBL/GenBank/DDBJ whole genome shotgun (WGS) entry which is preliminary data.</text>
</comment>
<feature type="transmembrane region" description="Helical" evidence="1">
    <location>
        <begin position="65"/>
        <end position="83"/>
    </location>
</feature>
<organism evidence="2 3">
    <name type="scientific">Olivibacter ginsenosidimutans</name>
    <dbReference type="NCBI Taxonomy" id="1176537"/>
    <lineage>
        <taxon>Bacteria</taxon>
        <taxon>Pseudomonadati</taxon>
        <taxon>Bacteroidota</taxon>
        <taxon>Sphingobacteriia</taxon>
        <taxon>Sphingobacteriales</taxon>
        <taxon>Sphingobacteriaceae</taxon>
        <taxon>Olivibacter</taxon>
    </lineage>
</organism>
<dbReference type="Proteomes" id="UP001501411">
    <property type="component" value="Unassembled WGS sequence"/>
</dbReference>
<evidence type="ECO:0000256" key="1">
    <source>
        <dbReference type="SAM" id="Phobius"/>
    </source>
</evidence>
<evidence type="ECO:0000313" key="2">
    <source>
        <dbReference type="EMBL" id="GAA4790877.1"/>
    </source>
</evidence>
<proteinExistence type="predicted"/>
<feature type="transmembrane region" description="Helical" evidence="1">
    <location>
        <begin position="95"/>
        <end position="115"/>
    </location>
</feature>
<sequence>MASFPFLLYTVSLTPLFVLWWVGYSKGMVDLSFEKGISPDGIVLFLISIASLLFCHFNFIVVNNLYFFLLGFIPAYLIYRYFLSKPSIKQHLTKPIFIGIMVVLPLWGQALLKILNSTLDFGQNGQTSQAVESKYFSEVKDNFLPTVVFEDSPHNITSSIVVPYQLYEKIQAQDTIYLPVHKGAFGVSWTHYVYLGSRARKISIHSKSFKK</sequence>
<reference evidence="3" key="1">
    <citation type="journal article" date="2019" name="Int. J. Syst. Evol. Microbiol.">
        <title>The Global Catalogue of Microorganisms (GCM) 10K type strain sequencing project: providing services to taxonomists for standard genome sequencing and annotation.</title>
        <authorList>
            <consortium name="The Broad Institute Genomics Platform"/>
            <consortium name="The Broad Institute Genome Sequencing Center for Infectious Disease"/>
            <person name="Wu L."/>
            <person name="Ma J."/>
        </authorList>
    </citation>
    <scope>NUCLEOTIDE SEQUENCE [LARGE SCALE GENOMIC DNA]</scope>
    <source>
        <strain evidence="3">JCM 18200</strain>
    </source>
</reference>
<keyword evidence="1" id="KW-0812">Transmembrane</keyword>